<dbReference type="EMBL" id="AGBW02014690">
    <property type="protein sequence ID" value="OWR41176.1"/>
    <property type="molecule type" value="Genomic_DNA"/>
</dbReference>
<gene>
    <name evidence="1" type="ORF">KGM_202838</name>
</gene>
<proteinExistence type="predicted"/>
<accession>A0A212EI63</accession>
<reference evidence="1 2" key="1">
    <citation type="journal article" date="2011" name="Cell">
        <title>The monarch butterfly genome yields insights into long-distance migration.</title>
        <authorList>
            <person name="Zhan S."/>
            <person name="Merlin C."/>
            <person name="Boore J.L."/>
            <person name="Reppert S.M."/>
        </authorList>
    </citation>
    <scope>NUCLEOTIDE SEQUENCE [LARGE SCALE GENOMIC DNA]</scope>
    <source>
        <strain evidence="1">F-2</strain>
    </source>
</reference>
<comment type="caution">
    <text evidence="1">The sequence shown here is derived from an EMBL/GenBank/DDBJ whole genome shotgun (WGS) entry which is preliminary data.</text>
</comment>
<keyword evidence="2" id="KW-1185">Reference proteome</keyword>
<evidence type="ECO:0000313" key="2">
    <source>
        <dbReference type="Proteomes" id="UP000007151"/>
    </source>
</evidence>
<dbReference type="KEGG" id="dpl:KGM_202838"/>
<evidence type="ECO:0008006" key="3">
    <source>
        <dbReference type="Google" id="ProtNLM"/>
    </source>
</evidence>
<dbReference type="Proteomes" id="UP000007151">
    <property type="component" value="Unassembled WGS sequence"/>
</dbReference>
<dbReference type="InParanoid" id="A0A212EI63"/>
<evidence type="ECO:0000313" key="1">
    <source>
        <dbReference type="EMBL" id="OWR41176.1"/>
    </source>
</evidence>
<protein>
    <recommendedName>
        <fullName evidence="3">Retrotransposon gag domain-containing protein</fullName>
    </recommendedName>
</protein>
<sequence>MTEFDMKTATSLLPVMTGEEEMTKKLIDAIEFYSQNLKKEYESLLISFVLKTRLSRHAKLRLASNYNSSIDLIKDMKNNLLTKQSATALQLEILQSRQGSQSIEEFCKKLENLFVKLTISQADGKEDAYLLIIREDVGVIAARRRIREVILAVTGIILIY</sequence>
<name>A0A212EI63_DANPL</name>
<organism evidence="1 2">
    <name type="scientific">Danaus plexippus plexippus</name>
    <dbReference type="NCBI Taxonomy" id="278856"/>
    <lineage>
        <taxon>Eukaryota</taxon>
        <taxon>Metazoa</taxon>
        <taxon>Ecdysozoa</taxon>
        <taxon>Arthropoda</taxon>
        <taxon>Hexapoda</taxon>
        <taxon>Insecta</taxon>
        <taxon>Pterygota</taxon>
        <taxon>Neoptera</taxon>
        <taxon>Endopterygota</taxon>
        <taxon>Lepidoptera</taxon>
        <taxon>Glossata</taxon>
        <taxon>Ditrysia</taxon>
        <taxon>Papilionoidea</taxon>
        <taxon>Nymphalidae</taxon>
        <taxon>Danainae</taxon>
        <taxon>Danaini</taxon>
        <taxon>Danaina</taxon>
        <taxon>Danaus</taxon>
        <taxon>Danaus</taxon>
    </lineage>
</organism>
<dbReference type="eggNOG" id="ENOG502T0K2">
    <property type="taxonomic scope" value="Eukaryota"/>
</dbReference>
<dbReference type="AlphaFoldDB" id="A0A212EI63"/>